<organism evidence="1 2">
    <name type="scientific">Maricaulis maris</name>
    <dbReference type="NCBI Taxonomy" id="74318"/>
    <lineage>
        <taxon>Bacteria</taxon>
        <taxon>Pseudomonadati</taxon>
        <taxon>Pseudomonadota</taxon>
        <taxon>Alphaproteobacteria</taxon>
        <taxon>Maricaulales</taxon>
        <taxon>Maricaulaceae</taxon>
        <taxon>Maricaulis</taxon>
    </lineage>
</organism>
<sequence>MYTPTHFRMEDESEMRAVMRSYDFGLLLIPGEPDLAATHIPFKLADERLVLIGHVAMANPAFEAIKAGKEAMVVFTGPHAYVSPTWYSRPHENVPTWNYVAVHAFGTLVPLEGVEAERALSSQIADFESEWRITQLEEKRRAMLERAIQPFELEIDRLEGKAKLSQNKPLEERLRIAHALNERGEHAVAYHMIEDEAEEDD</sequence>
<proteinExistence type="predicted"/>
<dbReference type="InterPro" id="IPR007396">
    <property type="entry name" value="TR_PAI2-type"/>
</dbReference>
<dbReference type="PANTHER" id="PTHR35802">
    <property type="entry name" value="PROTEASE SYNTHASE AND SPORULATION PROTEIN PAI 2"/>
    <property type="match status" value="1"/>
</dbReference>
<dbReference type="SUPFAM" id="SSF50475">
    <property type="entry name" value="FMN-binding split barrel"/>
    <property type="match status" value="1"/>
</dbReference>
<name>A0A495DLV9_9PROT</name>
<comment type="caution">
    <text evidence="1">The sequence shown here is derived from an EMBL/GenBank/DDBJ whole genome shotgun (WGS) entry which is preliminary data.</text>
</comment>
<accession>A0A495DLV9</accession>
<dbReference type="EMBL" id="RBIM01000001">
    <property type="protein sequence ID" value="RKR03907.1"/>
    <property type="molecule type" value="Genomic_DNA"/>
</dbReference>
<dbReference type="RefSeq" id="WP_121209785.1">
    <property type="nucleotide sequence ID" value="NZ_RBIM01000001.1"/>
</dbReference>
<reference evidence="1 2" key="1">
    <citation type="submission" date="2018-10" db="EMBL/GenBank/DDBJ databases">
        <title>Genomic Encyclopedia of Type Strains, Phase IV (KMG-IV): sequencing the most valuable type-strain genomes for metagenomic binning, comparative biology and taxonomic classification.</title>
        <authorList>
            <person name="Goeker M."/>
        </authorList>
    </citation>
    <scope>NUCLEOTIDE SEQUENCE [LARGE SCALE GENOMIC DNA]</scope>
    <source>
        <strain evidence="1 2">DSM 4734</strain>
    </source>
</reference>
<evidence type="ECO:0000313" key="1">
    <source>
        <dbReference type="EMBL" id="RKR03907.1"/>
    </source>
</evidence>
<protein>
    <submittedName>
        <fullName evidence="1">PaiB family negative transcriptional regulator</fullName>
    </submittedName>
</protein>
<dbReference type="Pfam" id="PF04299">
    <property type="entry name" value="FMN_bind_2"/>
    <property type="match status" value="1"/>
</dbReference>
<dbReference type="OrthoDB" id="9794948at2"/>
<gene>
    <name evidence="1" type="ORF">C7435_0350</name>
</gene>
<dbReference type="PANTHER" id="PTHR35802:SF1">
    <property type="entry name" value="PROTEASE SYNTHASE AND SPORULATION PROTEIN PAI 2"/>
    <property type="match status" value="1"/>
</dbReference>
<dbReference type="AlphaFoldDB" id="A0A495DLV9"/>
<dbReference type="Proteomes" id="UP000273675">
    <property type="component" value="Unassembled WGS sequence"/>
</dbReference>
<dbReference type="Gene3D" id="2.30.110.10">
    <property type="entry name" value="Electron Transport, Fmn-binding Protein, Chain A"/>
    <property type="match status" value="1"/>
</dbReference>
<evidence type="ECO:0000313" key="2">
    <source>
        <dbReference type="Proteomes" id="UP000273675"/>
    </source>
</evidence>
<dbReference type="PIRSF" id="PIRSF010372">
    <property type="entry name" value="PaiB"/>
    <property type="match status" value="1"/>
</dbReference>
<dbReference type="InterPro" id="IPR012349">
    <property type="entry name" value="Split_barrel_FMN-bd"/>
</dbReference>